<dbReference type="InterPro" id="IPR001163">
    <property type="entry name" value="Sm_dom_euk/arc"/>
</dbReference>
<evidence type="ECO:0000259" key="12">
    <source>
        <dbReference type="PROSITE" id="PS52002"/>
    </source>
</evidence>
<dbReference type="PROSITE" id="PS52002">
    <property type="entry name" value="SM"/>
    <property type="match status" value="1"/>
</dbReference>
<sequence>MSRRPPMKEKTPPPDPEEQERKEEEEFRTGPMAVLTDSVREQTQILINCRNNKKLLARIKAFDRHMNMVLENVQEMWTELPKVGKGQKKAKPVNKFRFISKLFLRGDSVILVVKNPAG</sequence>
<evidence type="ECO:0000256" key="9">
    <source>
        <dbReference type="ARBA" id="ARBA00023274"/>
    </source>
</evidence>
<evidence type="ECO:0000256" key="6">
    <source>
        <dbReference type="ARBA" id="ARBA00022728"/>
    </source>
</evidence>
<dbReference type="FunFam" id="2.30.30.100:FF:000069">
    <property type="entry name" value="Small nuclear ribonucleoprotein Sm D2"/>
    <property type="match status" value="1"/>
</dbReference>
<evidence type="ECO:0000256" key="3">
    <source>
        <dbReference type="ARBA" id="ARBA00008146"/>
    </source>
</evidence>
<dbReference type="Pfam" id="PF01423">
    <property type="entry name" value="LSM"/>
    <property type="match status" value="1"/>
</dbReference>
<feature type="region of interest" description="Disordered" evidence="11">
    <location>
        <begin position="1"/>
        <end position="29"/>
    </location>
</feature>
<evidence type="ECO:0000256" key="8">
    <source>
        <dbReference type="ARBA" id="ARBA00023242"/>
    </source>
</evidence>
<dbReference type="SUPFAM" id="SSF50182">
    <property type="entry name" value="Sm-like ribonucleoproteins"/>
    <property type="match status" value="1"/>
</dbReference>
<gene>
    <name evidence="13" type="ORF">EGYM00392_LOCUS16790</name>
</gene>
<protein>
    <recommendedName>
        <fullName evidence="10">Small nuclear ribonucleoprotein Sm D2</fullName>
        <shortName evidence="10">Sm-D2</shortName>
    </recommendedName>
    <alternativeName>
        <fullName evidence="10">snRNP core protein D2</fullName>
    </alternativeName>
</protein>
<keyword evidence="7 10" id="KW-0508">mRNA splicing</keyword>
<comment type="similarity">
    <text evidence="3 10">Belongs to the snRNP core protein family.</text>
</comment>
<dbReference type="InterPro" id="IPR047575">
    <property type="entry name" value="Sm"/>
</dbReference>
<dbReference type="InterPro" id="IPR027248">
    <property type="entry name" value="Sm_D2"/>
</dbReference>
<feature type="compositionally biased region" description="Basic and acidic residues" evidence="11">
    <location>
        <begin position="1"/>
        <end position="12"/>
    </location>
</feature>
<evidence type="ECO:0000256" key="5">
    <source>
        <dbReference type="ARBA" id="ARBA00022664"/>
    </source>
</evidence>
<evidence type="ECO:0000256" key="1">
    <source>
        <dbReference type="ARBA" id="ARBA00004123"/>
    </source>
</evidence>
<keyword evidence="9 10" id="KW-0687">Ribonucleoprotein</keyword>
<reference evidence="13" key="1">
    <citation type="submission" date="2021-01" db="EMBL/GenBank/DDBJ databases">
        <authorList>
            <person name="Corre E."/>
            <person name="Pelletier E."/>
            <person name="Niang G."/>
            <person name="Scheremetjew M."/>
            <person name="Finn R."/>
            <person name="Kale V."/>
            <person name="Holt S."/>
            <person name="Cochrane G."/>
            <person name="Meng A."/>
            <person name="Brown T."/>
            <person name="Cohen L."/>
        </authorList>
    </citation>
    <scope>NUCLEOTIDE SEQUENCE</scope>
    <source>
        <strain evidence="13">NIES-381</strain>
    </source>
</reference>
<proteinExistence type="inferred from homology"/>
<dbReference type="GO" id="GO:0000398">
    <property type="term" value="P:mRNA splicing, via spliceosome"/>
    <property type="evidence" value="ECO:0007669"/>
    <property type="project" value="UniProtKB-ARBA"/>
</dbReference>
<dbReference type="InterPro" id="IPR010920">
    <property type="entry name" value="LSM_dom_sf"/>
</dbReference>
<evidence type="ECO:0000313" key="13">
    <source>
        <dbReference type="EMBL" id="CAD9005702.1"/>
    </source>
</evidence>
<dbReference type="PANTHER" id="PTHR12777">
    <property type="entry name" value="SMALL NUCLEAR RIBONUCLEOPROTEIN SM D2"/>
    <property type="match status" value="1"/>
</dbReference>
<keyword evidence="4" id="KW-0963">Cytoplasm</keyword>
<evidence type="ECO:0000256" key="7">
    <source>
        <dbReference type="ARBA" id="ARBA00023187"/>
    </source>
</evidence>
<evidence type="ECO:0000256" key="2">
    <source>
        <dbReference type="ARBA" id="ARBA00004514"/>
    </source>
</evidence>
<evidence type="ECO:0000256" key="11">
    <source>
        <dbReference type="SAM" id="MobiDB-lite"/>
    </source>
</evidence>
<dbReference type="SMART" id="SM00651">
    <property type="entry name" value="Sm"/>
    <property type="match status" value="1"/>
</dbReference>
<dbReference type="GO" id="GO:0003723">
    <property type="term" value="F:RNA binding"/>
    <property type="evidence" value="ECO:0007669"/>
    <property type="project" value="InterPro"/>
</dbReference>
<accession>A0A7S1I9Z7</accession>
<dbReference type="GO" id="GO:0030532">
    <property type="term" value="C:small nuclear ribonucleoprotein complex"/>
    <property type="evidence" value="ECO:0007669"/>
    <property type="project" value="InterPro"/>
</dbReference>
<feature type="domain" description="Sm" evidence="12">
    <location>
        <begin position="32"/>
        <end position="118"/>
    </location>
</feature>
<dbReference type="GO" id="GO:0005829">
    <property type="term" value="C:cytosol"/>
    <property type="evidence" value="ECO:0007669"/>
    <property type="project" value="UniProtKB-SubCell"/>
</dbReference>
<keyword evidence="5 10" id="KW-0507">mRNA processing</keyword>
<dbReference type="AlphaFoldDB" id="A0A7S1I9Z7"/>
<organism evidence="13">
    <name type="scientific">Eutreptiella gymnastica</name>
    <dbReference type="NCBI Taxonomy" id="73025"/>
    <lineage>
        <taxon>Eukaryota</taxon>
        <taxon>Discoba</taxon>
        <taxon>Euglenozoa</taxon>
        <taxon>Euglenida</taxon>
        <taxon>Spirocuta</taxon>
        <taxon>Euglenophyceae</taxon>
        <taxon>Eutreptiales</taxon>
        <taxon>Eutreptiaceae</taxon>
        <taxon>Eutreptiella</taxon>
    </lineage>
</organism>
<dbReference type="CDD" id="cd01720">
    <property type="entry name" value="Sm_D2"/>
    <property type="match status" value="1"/>
</dbReference>
<evidence type="ECO:0000256" key="4">
    <source>
        <dbReference type="ARBA" id="ARBA00022490"/>
    </source>
</evidence>
<dbReference type="EMBL" id="HBGA01045900">
    <property type="protein sequence ID" value="CAD9005702.1"/>
    <property type="molecule type" value="Transcribed_RNA"/>
</dbReference>
<dbReference type="Gene3D" id="2.30.30.100">
    <property type="match status" value="1"/>
</dbReference>
<feature type="compositionally biased region" description="Basic and acidic residues" evidence="11">
    <location>
        <begin position="19"/>
        <end position="28"/>
    </location>
</feature>
<dbReference type="GO" id="GO:0005689">
    <property type="term" value="C:U12-type spliceosomal complex"/>
    <property type="evidence" value="ECO:0007669"/>
    <property type="project" value="UniProtKB-ARBA"/>
</dbReference>
<comment type="subcellular location">
    <subcellularLocation>
        <location evidence="2">Cytoplasm</location>
        <location evidence="2">Cytosol</location>
    </subcellularLocation>
    <subcellularLocation>
        <location evidence="1 10">Nucleus</location>
    </subcellularLocation>
</comment>
<evidence type="ECO:0000256" key="10">
    <source>
        <dbReference type="RuleBase" id="RU365051"/>
    </source>
</evidence>
<keyword evidence="8 10" id="KW-0539">Nucleus</keyword>
<name>A0A7S1I9Z7_9EUGL</name>
<keyword evidence="6" id="KW-0747">Spliceosome</keyword>